<dbReference type="PANTHER" id="PTHR44196:SF1">
    <property type="entry name" value="DEHYDROGENASE_REDUCTASE SDR FAMILY MEMBER 7B"/>
    <property type="match status" value="1"/>
</dbReference>
<dbReference type="InterPro" id="IPR020904">
    <property type="entry name" value="Sc_DH/Rdtase_CS"/>
</dbReference>
<dbReference type="Proteomes" id="UP000264006">
    <property type="component" value="Chromosome"/>
</dbReference>
<dbReference type="RefSeq" id="WP_114590785.1">
    <property type="nucleotide sequence ID" value="NZ_CP031165.1"/>
</dbReference>
<protein>
    <submittedName>
        <fullName evidence="4">Putative oxidoreductase</fullName>
    </submittedName>
</protein>
<accession>A0A346XV31</accession>
<sequence length="587" mass="62326">MRTTLTATDGVRLAVDCHSTEGPTVVLVHGFPDTSRVWDEVIDAMTPWARVITYDVRGAGDSGRPRSRDGYRFAQLAADLVTVLDHVQPDEPVHVVGHDWGAIQAFEAVCLPAHATRIASFTCVSGASFDHAGRALRQTFSGSPRLGRTLRQLRKSWYIGAFQLPVLPERAFHGGTGARILEALEHVEPRAGHPADTLAEDGANGVELYRANLHRVMRPQRSTVHVPTQVVIGTQDPFVSLGLFDELAELAPEAFLQRIHGGHWLPRTHPTAIAEAVQDLVRHVEDGVTSPRLERRRLRPGTPVRQPLGGRVAVVTGAANGIGRATALALAGEGAQVALVDLDGDGLTSAAAEVAALGVDASTHVVDVADGDAMALLVKDVVAELGVPTVVVNNAGIGMTGPFLDTTAADWDRVLGVNLWGVIHGSRLFAAEMVAAGLPGHIVNLSSGLAYAPARDMSAYVATKAAVLRLSEVLRTELGDHGIGVSAICPGVVDTGITDRTAFVGVDDEEADRKRITASALYRRRAYAPDRVAAAIVDAIHHDRAIVPVSPEARVGWALSRLSPALTRRLSAVDALGLSTSRTKDAR</sequence>
<evidence type="ECO:0000256" key="2">
    <source>
        <dbReference type="ARBA" id="ARBA00023002"/>
    </source>
</evidence>
<dbReference type="PRINTS" id="PR00081">
    <property type="entry name" value="GDHRDH"/>
</dbReference>
<organism evidence="4 5">
    <name type="scientific">Euzebya pacifica</name>
    <dbReference type="NCBI Taxonomy" id="1608957"/>
    <lineage>
        <taxon>Bacteria</taxon>
        <taxon>Bacillati</taxon>
        <taxon>Actinomycetota</taxon>
        <taxon>Nitriliruptoria</taxon>
        <taxon>Euzebyales</taxon>
    </lineage>
</organism>
<dbReference type="InterPro" id="IPR057326">
    <property type="entry name" value="KR_dom"/>
</dbReference>
<dbReference type="InterPro" id="IPR029058">
    <property type="entry name" value="AB_hydrolase_fold"/>
</dbReference>
<dbReference type="InterPro" id="IPR002347">
    <property type="entry name" value="SDR_fam"/>
</dbReference>
<dbReference type="InterPro" id="IPR036291">
    <property type="entry name" value="NAD(P)-bd_dom_sf"/>
</dbReference>
<dbReference type="CDD" id="cd05233">
    <property type="entry name" value="SDR_c"/>
    <property type="match status" value="1"/>
</dbReference>
<dbReference type="Gene3D" id="3.40.50.720">
    <property type="entry name" value="NAD(P)-binding Rossmann-like Domain"/>
    <property type="match status" value="1"/>
</dbReference>
<dbReference type="GO" id="GO:0016491">
    <property type="term" value="F:oxidoreductase activity"/>
    <property type="evidence" value="ECO:0007669"/>
    <property type="project" value="UniProtKB-KW"/>
</dbReference>
<keyword evidence="2" id="KW-0560">Oxidoreductase</keyword>
<name>A0A346XV31_9ACTN</name>
<dbReference type="PROSITE" id="PS00061">
    <property type="entry name" value="ADH_SHORT"/>
    <property type="match status" value="1"/>
</dbReference>
<dbReference type="SMART" id="SM00822">
    <property type="entry name" value="PKS_KR"/>
    <property type="match status" value="1"/>
</dbReference>
<dbReference type="KEGG" id="euz:DVS28_a1379"/>
<proteinExistence type="inferred from homology"/>
<reference evidence="4 5" key="1">
    <citation type="submission" date="2018-09" db="EMBL/GenBank/DDBJ databases">
        <title>Complete genome sequence of Euzebya sp. DY32-46 isolated from seawater of Pacific Ocean.</title>
        <authorList>
            <person name="Xu L."/>
            <person name="Wu Y.-H."/>
            <person name="Xu X.-W."/>
        </authorList>
    </citation>
    <scope>NUCLEOTIDE SEQUENCE [LARGE SCALE GENOMIC DNA]</scope>
    <source>
        <strain evidence="4 5">DY32-46</strain>
    </source>
</reference>
<comment type="similarity">
    <text evidence="1">Belongs to the short-chain dehydrogenases/reductases (SDR) family.</text>
</comment>
<dbReference type="AlphaFoldDB" id="A0A346XV31"/>
<dbReference type="Pfam" id="PF00561">
    <property type="entry name" value="Abhydrolase_1"/>
    <property type="match status" value="1"/>
</dbReference>
<dbReference type="PRINTS" id="PR00080">
    <property type="entry name" value="SDRFAMILY"/>
</dbReference>
<dbReference type="GO" id="GO:0016020">
    <property type="term" value="C:membrane"/>
    <property type="evidence" value="ECO:0007669"/>
    <property type="project" value="TreeGrafter"/>
</dbReference>
<dbReference type="NCBIfam" id="NF004514">
    <property type="entry name" value="PRK05855.1"/>
    <property type="match status" value="1"/>
</dbReference>
<dbReference type="FunFam" id="3.40.50.720:FF:000084">
    <property type="entry name" value="Short-chain dehydrogenase reductase"/>
    <property type="match status" value="1"/>
</dbReference>
<evidence type="ECO:0000313" key="5">
    <source>
        <dbReference type="Proteomes" id="UP000264006"/>
    </source>
</evidence>
<dbReference type="PANTHER" id="PTHR44196">
    <property type="entry name" value="DEHYDROGENASE/REDUCTASE SDR FAMILY MEMBER 7B"/>
    <property type="match status" value="1"/>
</dbReference>
<dbReference type="OrthoDB" id="4220752at2"/>
<dbReference type="SUPFAM" id="SSF53474">
    <property type="entry name" value="alpha/beta-Hydrolases"/>
    <property type="match status" value="1"/>
</dbReference>
<evidence type="ECO:0000259" key="3">
    <source>
        <dbReference type="SMART" id="SM00822"/>
    </source>
</evidence>
<dbReference type="Pfam" id="PF00106">
    <property type="entry name" value="adh_short"/>
    <property type="match status" value="1"/>
</dbReference>
<dbReference type="SUPFAM" id="SSF51735">
    <property type="entry name" value="NAD(P)-binding Rossmann-fold domains"/>
    <property type="match status" value="1"/>
</dbReference>
<keyword evidence="5" id="KW-1185">Reference proteome</keyword>
<evidence type="ECO:0000256" key="1">
    <source>
        <dbReference type="ARBA" id="ARBA00006484"/>
    </source>
</evidence>
<feature type="domain" description="Ketoreductase" evidence="3">
    <location>
        <begin position="311"/>
        <end position="491"/>
    </location>
</feature>
<gene>
    <name evidence="4" type="ORF">DVS28_a1379</name>
</gene>
<dbReference type="InterPro" id="IPR000073">
    <property type="entry name" value="AB_hydrolase_1"/>
</dbReference>
<dbReference type="Gene3D" id="3.40.50.1820">
    <property type="entry name" value="alpha/beta hydrolase"/>
    <property type="match status" value="1"/>
</dbReference>
<dbReference type="EMBL" id="CP031165">
    <property type="protein sequence ID" value="AXV06078.1"/>
    <property type="molecule type" value="Genomic_DNA"/>
</dbReference>
<evidence type="ECO:0000313" key="4">
    <source>
        <dbReference type="EMBL" id="AXV06078.1"/>
    </source>
</evidence>